<evidence type="ECO:0000313" key="3">
    <source>
        <dbReference type="Proteomes" id="UP000554286"/>
    </source>
</evidence>
<dbReference type="SUPFAM" id="SSF53474">
    <property type="entry name" value="alpha/beta-Hydrolases"/>
    <property type="match status" value="1"/>
</dbReference>
<dbReference type="AlphaFoldDB" id="A0A7W6W9C9"/>
<keyword evidence="3" id="KW-1185">Reference proteome</keyword>
<dbReference type="PANTHER" id="PTHR42886:SF29">
    <property type="entry name" value="PUMMELIG, ISOFORM A"/>
    <property type="match status" value="1"/>
</dbReference>
<dbReference type="Proteomes" id="UP000554286">
    <property type="component" value="Unassembled WGS sequence"/>
</dbReference>
<feature type="domain" description="AB hydrolase-1" evidence="1">
    <location>
        <begin position="60"/>
        <end position="286"/>
    </location>
</feature>
<dbReference type="InterPro" id="IPR000073">
    <property type="entry name" value="AB_hydrolase_1"/>
</dbReference>
<evidence type="ECO:0000313" key="2">
    <source>
        <dbReference type="EMBL" id="MBB4265322.1"/>
    </source>
</evidence>
<protein>
    <submittedName>
        <fullName evidence="2">Pimeloyl-ACP methyl ester carboxylesterase</fullName>
    </submittedName>
</protein>
<dbReference type="RefSeq" id="WP_184042947.1">
    <property type="nucleotide sequence ID" value="NZ_JACIGK010000005.1"/>
</dbReference>
<organism evidence="2 3">
    <name type="scientific">Roseospira visakhapatnamensis</name>
    <dbReference type="NCBI Taxonomy" id="390880"/>
    <lineage>
        <taxon>Bacteria</taxon>
        <taxon>Pseudomonadati</taxon>
        <taxon>Pseudomonadota</taxon>
        <taxon>Alphaproteobacteria</taxon>
        <taxon>Rhodospirillales</taxon>
        <taxon>Rhodospirillaceae</taxon>
        <taxon>Roseospira</taxon>
    </lineage>
</organism>
<evidence type="ECO:0000259" key="1">
    <source>
        <dbReference type="Pfam" id="PF12697"/>
    </source>
</evidence>
<dbReference type="InterPro" id="IPR029058">
    <property type="entry name" value="AB_hydrolase_fold"/>
</dbReference>
<name>A0A7W6W9C9_9PROT</name>
<comment type="caution">
    <text evidence="2">The sequence shown here is derived from an EMBL/GenBank/DDBJ whole genome shotgun (WGS) entry which is preliminary data.</text>
</comment>
<sequence length="302" mass="32060">MTDPHHPIIGSWRALGAGLGLALAAAAPARAEPVSLAYHDLTLTADHRVADGAAASDPTVLLVHGTLAHNGMEIMTDTQAALAERGLNTLAITLGLGVDARQGSFACDQPHRHKHTDAMAEIGAWVDWLVAREVDTVVLLGHSRGGNQVAWYLTDSPAPVVTGAVLVAPALWNARAFAQQYEAATGRPLADLLAEAKDQEPDTLMDLDRFLYCQEARVAAGTVLDYYGDDARRHTPTLLGDVDVPTVVVVGTADDVVPGLMENLAGMDSDTVSVQEVEGATHYFTDLYVEDIADAVETVIDR</sequence>
<proteinExistence type="predicted"/>
<dbReference type="Gene3D" id="3.40.50.1820">
    <property type="entry name" value="alpha/beta hydrolase"/>
    <property type="match status" value="1"/>
</dbReference>
<dbReference type="Pfam" id="PF12697">
    <property type="entry name" value="Abhydrolase_6"/>
    <property type="match status" value="1"/>
</dbReference>
<gene>
    <name evidence="2" type="ORF">GGD89_000940</name>
</gene>
<reference evidence="2 3" key="1">
    <citation type="submission" date="2020-08" db="EMBL/GenBank/DDBJ databases">
        <title>Genome sequencing of Purple Non-Sulfur Bacteria from various extreme environments.</title>
        <authorList>
            <person name="Mayer M."/>
        </authorList>
    </citation>
    <scope>NUCLEOTIDE SEQUENCE [LARGE SCALE GENOMIC DNA]</scope>
    <source>
        <strain evidence="2 3">JA131</strain>
    </source>
</reference>
<dbReference type="EMBL" id="JACIGK010000005">
    <property type="protein sequence ID" value="MBB4265322.1"/>
    <property type="molecule type" value="Genomic_DNA"/>
</dbReference>
<dbReference type="PANTHER" id="PTHR42886">
    <property type="entry name" value="RE40534P-RELATED"/>
    <property type="match status" value="1"/>
</dbReference>
<accession>A0A7W6W9C9</accession>